<gene>
    <name evidence="2" type="ORF">GpartN1_g1116.t1</name>
</gene>
<dbReference type="OrthoDB" id="10290978at2759"/>
<evidence type="ECO:0000313" key="2">
    <source>
        <dbReference type="EMBL" id="GJQ09325.1"/>
    </source>
</evidence>
<sequence length="201" mass="22985">MFFTSHSSYLANRYLTLSCLNFAFKRGFAIEATCKETPDTSKREFPAPSHFSPQAQILRKIRKKKEFWSNPDNVIERTPEDKERIKRRSEMVVKMLGCQIDERDNFEVKDRVTVGELLASLGHKIPGYSRPKMGPCFFVRAAGYEWSSSVDEGVKMVKEGDARALVGLKDSGPLNFVEIEYKEGTKDTSEEQEQKDSKKIS</sequence>
<comment type="caution">
    <text evidence="2">The sequence shown here is derived from an EMBL/GenBank/DDBJ whole genome shotgun (WGS) entry which is preliminary data.</text>
</comment>
<dbReference type="EMBL" id="BQMJ01000008">
    <property type="protein sequence ID" value="GJQ09325.1"/>
    <property type="molecule type" value="Genomic_DNA"/>
</dbReference>
<reference evidence="2" key="2">
    <citation type="submission" date="2022-01" db="EMBL/GenBank/DDBJ databases">
        <authorList>
            <person name="Hirooka S."/>
            <person name="Miyagishima S.Y."/>
        </authorList>
    </citation>
    <scope>NUCLEOTIDE SEQUENCE</scope>
    <source>
        <strain evidence="2">NBRC 102759</strain>
    </source>
</reference>
<evidence type="ECO:0000256" key="1">
    <source>
        <dbReference type="SAM" id="MobiDB-lite"/>
    </source>
</evidence>
<dbReference type="AlphaFoldDB" id="A0A9C7UNB3"/>
<accession>A0A9C7UNB3</accession>
<proteinExistence type="predicted"/>
<organism evidence="2 3">
    <name type="scientific">Galdieria partita</name>
    <dbReference type="NCBI Taxonomy" id="83374"/>
    <lineage>
        <taxon>Eukaryota</taxon>
        <taxon>Rhodophyta</taxon>
        <taxon>Bangiophyceae</taxon>
        <taxon>Galdieriales</taxon>
        <taxon>Galdieriaceae</taxon>
        <taxon>Galdieria</taxon>
    </lineage>
</organism>
<protein>
    <submittedName>
        <fullName evidence="2">Uncharacterized protein</fullName>
    </submittedName>
</protein>
<evidence type="ECO:0000313" key="3">
    <source>
        <dbReference type="Proteomes" id="UP001061958"/>
    </source>
</evidence>
<name>A0A9C7UNB3_9RHOD</name>
<feature type="region of interest" description="Disordered" evidence="1">
    <location>
        <begin position="180"/>
        <end position="201"/>
    </location>
</feature>
<keyword evidence="3" id="KW-1185">Reference proteome</keyword>
<reference evidence="2" key="1">
    <citation type="journal article" date="2022" name="Proc. Natl. Acad. Sci. U.S.A.">
        <title>Life cycle and functional genomics of the unicellular red alga Galdieria for elucidating algal and plant evolution and industrial use.</title>
        <authorList>
            <person name="Hirooka S."/>
            <person name="Itabashi T."/>
            <person name="Ichinose T.M."/>
            <person name="Onuma R."/>
            <person name="Fujiwara T."/>
            <person name="Yamashita S."/>
            <person name="Jong L.W."/>
            <person name="Tomita R."/>
            <person name="Iwane A.H."/>
            <person name="Miyagishima S.Y."/>
        </authorList>
    </citation>
    <scope>NUCLEOTIDE SEQUENCE</scope>
    <source>
        <strain evidence="2">NBRC 102759</strain>
    </source>
</reference>
<dbReference type="Proteomes" id="UP001061958">
    <property type="component" value="Unassembled WGS sequence"/>
</dbReference>